<dbReference type="GO" id="GO:0003676">
    <property type="term" value="F:nucleic acid binding"/>
    <property type="evidence" value="ECO:0007669"/>
    <property type="project" value="InterPro"/>
</dbReference>
<name>A0A0G4IG93_9ALVE</name>
<feature type="compositionally biased region" description="Low complexity" evidence="1">
    <location>
        <begin position="785"/>
        <end position="806"/>
    </location>
</feature>
<evidence type="ECO:0000256" key="2">
    <source>
        <dbReference type="SAM" id="SignalP"/>
    </source>
</evidence>
<feature type="region of interest" description="Disordered" evidence="1">
    <location>
        <begin position="197"/>
        <end position="242"/>
    </location>
</feature>
<organism evidence="3">
    <name type="scientific">Chromera velia CCMP2878</name>
    <dbReference type="NCBI Taxonomy" id="1169474"/>
    <lineage>
        <taxon>Eukaryota</taxon>
        <taxon>Sar</taxon>
        <taxon>Alveolata</taxon>
        <taxon>Colpodellida</taxon>
        <taxon>Chromeraceae</taxon>
        <taxon>Chromera</taxon>
    </lineage>
</organism>
<feature type="compositionally biased region" description="Gly residues" evidence="1">
    <location>
        <begin position="279"/>
        <end position="294"/>
    </location>
</feature>
<dbReference type="SUPFAM" id="SSF53098">
    <property type="entry name" value="Ribonuclease H-like"/>
    <property type="match status" value="1"/>
</dbReference>
<feature type="region of interest" description="Disordered" evidence="1">
    <location>
        <begin position="752"/>
        <end position="808"/>
    </location>
</feature>
<feature type="region of interest" description="Disordered" evidence="1">
    <location>
        <begin position="279"/>
        <end position="332"/>
    </location>
</feature>
<accession>A0A0G4IG93</accession>
<feature type="signal peptide" evidence="2">
    <location>
        <begin position="1"/>
        <end position="17"/>
    </location>
</feature>
<reference evidence="3" key="1">
    <citation type="submission" date="2014-11" db="EMBL/GenBank/DDBJ databases">
        <authorList>
            <person name="Otto D Thomas"/>
            <person name="Naeem Raeece"/>
        </authorList>
    </citation>
    <scope>NUCLEOTIDE SEQUENCE</scope>
</reference>
<proteinExistence type="predicted"/>
<dbReference type="Gene3D" id="3.30.420.10">
    <property type="entry name" value="Ribonuclease H-like superfamily/Ribonuclease H"/>
    <property type="match status" value="1"/>
</dbReference>
<feature type="chain" id="PRO_5005192741" evidence="2">
    <location>
        <begin position="18"/>
        <end position="1082"/>
    </location>
</feature>
<feature type="compositionally biased region" description="Low complexity" evidence="1">
    <location>
        <begin position="299"/>
        <end position="313"/>
    </location>
</feature>
<feature type="compositionally biased region" description="Polar residues" evidence="1">
    <location>
        <begin position="203"/>
        <end position="220"/>
    </location>
</feature>
<evidence type="ECO:0000256" key="1">
    <source>
        <dbReference type="SAM" id="MobiDB-lite"/>
    </source>
</evidence>
<gene>
    <name evidence="3" type="ORF">Cvel_2526</name>
</gene>
<keyword evidence="2" id="KW-0732">Signal</keyword>
<feature type="compositionally biased region" description="Basic residues" evidence="1">
    <location>
        <begin position="231"/>
        <end position="240"/>
    </location>
</feature>
<dbReference type="InterPro" id="IPR036397">
    <property type="entry name" value="RNaseH_sf"/>
</dbReference>
<dbReference type="VEuPathDB" id="CryptoDB:Cvel_2526"/>
<feature type="region of interest" description="Disordered" evidence="1">
    <location>
        <begin position="662"/>
        <end position="683"/>
    </location>
</feature>
<dbReference type="PhylomeDB" id="A0A0G4IG93"/>
<protein>
    <submittedName>
        <fullName evidence="3">Uncharacterized protein</fullName>
    </submittedName>
</protein>
<evidence type="ECO:0000313" key="3">
    <source>
        <dbReference type="EMBL" id="CEM56208.1"/>
    </source>
</evidence>
<dbReference type="EMBL" id="CDMZ01005952">
    <property type="protein sequence ID" value="CEM56208.1"/>
    <property type="molecule type" value="Genomic_DNA"/>
</dbReference>
<feature type="compositionally biased region" description="Acidic residues" evidence="1">
    <location>
        <begin position="320"/>
        <end position="329"/>
    </location>
</feature>
<dbReference type="AlphaFoldDB" id="A0A0G4IG93"/>
<sequence>MVAVGSFILLLLRPASAPSDIHAAAFRQGLQKYPELYDLVSDLSPPESDDVEHCKNLILQSSGETEHKRMFTNFRSLFTLSTSDSPNVEKYIETVKSACRVISRLSLQEEVVPVWSGVGDKTDLSTWRVENKLVPLLDPLTRRQGQLASLILINGISDSTVYANVESSIAPHMPFDGDDGAVAKFHHFAQPSCFSRLPATPSVPEQTHGMNVTGRSTNGHPRSRASEPSRRRPHCEHRSHRPEECLKQHYCSDCDHWGHKTGDCELTRDHFALLRAYGYSGGGGRSGRNGGGQGKRGKQPTGSGSGRTRQQRGALTGETNESEASDADSDASPVATAAGHLSKSVFSLPVSSGFSFDGFAYLLNLGTSGTTCTRGWLKEHTEKSGLQWTETDLPNPLSVVTACRTKVRMRRRATIPCKLNGQPAVLKPSIMETEAVTLPLIGNQRLIKLDARFDYQTGSLELPSTVINFLRTENDLFFLPLEIDRTSESPPESPPVSNSHSMFLEAVAPRHGGDGNQGFLKVDRPGQRVCYDLVMGLKGGYSLHIQDQHDDWLAQEVVEIKDSAIIRAAYDCWSRSLEGDLTPEVMTDHGPEFQGDWCEWLAEREATNPLTPVGSHHSLGKTERSHREWLTILRGILRDRGLDDSYWKEFAFLATAKYNRQPRGSSHKSPFERRWGAQPPSPPIDALRDLLQSSCRPSAETSPFLIGSSVLYHHPDHPRAKLAPLYTPATVLQRISKHVFRLRFPSGRPILSHRRCIRPNDSPNPDPVYVVPLPSDSPPERADTSVGSSQQQEQQQQQSSDSPCSSALHSSPKFNITDFSKDELILWRDENTGRCFLGSVRAVDPEGEGRVEVQAWGSNGKQPLASPAWCPLRGRPKLLYGAQKPSGYGPELCFLVLEEVVERNIILSAEGTLPSHLCDTYRSVLLASPETVFPTDRLSFDSLASSAAAAAIFPPPPHPTPVAGASVVYLWNEDDEVGPGAFQAVTTHIPLPRRGLTVEQLDGRAQSRTAELQSLADNDVYKRVPIAEVDAKHHRSAVPTHFVDTEKRVQEGAWTYKSRVVADGTPFFDRREGVTTSCATAS</sequence>
<dbReference type="InterPro" id="IPR012337">
    <property type="entry name" value="RNaseH-like_sf"/>
</dbReference>